<protein>
    <submittedName>
        <fullName evidence="2">Uncharacterized protein</fullName>
    </submittedName>
</protein>
<evidence type="ECO:0000313" key="3">
    <source>
        <dbReference type="Proteomes" id="UP000053593"/>
    </source>
</evidence>
<proteinExistence type="predicted"/>
<accession>A0A0D0BW86</accession>
<reference evidence="2 3" key="1">
    <citation type="submission" date="2014-04" db="EMBL/GenBank/DDBJ databases">
        <title>Evolutionary Origins and Diversification of the Mycorrhizal Mutualists.</title>
        <authorList>
            <consortium name="DOE Joint Genome Institute"/>
            <consortium name="Mycorrhizal Genomics Consortium"/>
            <person name="Kohler A."/>
            <person name="Kuo A."/>
            <person name="Nagy L.G."/>
            <person name="Floudas D."/>
            <person name="Copeland A."/>
            <person name="Barry K.W."/>
            <person name="Cichocki N."/>
            <person name="Veneault-Fourrey C."/>
            <person name="LaButti K."/>
            <person name="Lindquist E.A."/>
            <person name="Lipzen A."/>
            <person name="Lundell T."/>
            <person name="Morin E."/>
            <person name="Murat C."/>
            <person name="Riley R."/>
            <person name="Ohm R."/>
            <person name="Sun H."/>
            <person name="Tunlid A."/>
            <person name="Henrissat B."/>
            <person name="Grigoriev I.V."/>
            <person name="Hibbett D.S."/>
            <person name="Martin F."/>
        </authorList>
    </citation>
    <scope>NUCLEOTIDE SEQUENCE [LARGE SCALE GENOMIC DNA]</scope>
    <source>
        <strain evidence="2 3">FD-317 M1</strain>
    </source>
</reference>
<evidence type="ECO:0000313" key="2">
    <source>
        <dbReference type="EMBL" id="KIK53924.1"/>
    </source>
</evidence>
<evidence type="ECO:0000256" key="1">
    <source>
        <dbReference type="SAM" id="MobiDB-lite"/>
    </source>
</evidence>
<gene>
    <name evidence="2" type="ORF">GYMLUDRAFT_77319</name>
</gene>
<dbReference type="Proteomes" id="UP000053593">
    <property type="component" value="Unassembled WGS sequence"/>
</dbReference>
<dbReference type="AlphaFoldDB" id="A0A0D0BW86"/>
<sequence length="60" mass="6761">MGIDQAPLHPNDNQFAHPPPPQGADELAPESAEHYTAYRVVYGFDVNFFEFKAWAAEQVE</sequence>
<feature type="region of interest" description="Disordered" evidence="1">
    <location>
        <begin position="1"/>
        <end position="30"/>
    </location>
</feature>
<name>A0A0D0BW86_9AGAR</name>
<organism evidence="2 3">
    <name type="scientific">Collybiopsis luxurians FD-317 M1</name>
    <dbReference type="NCBI Taxonomy" id="944289"/>
    <lineage>
        <taxon>Eukaryota</taxon>
        <taxon>Fungi</taxon>
        <taxon>Dikarya</taxon>
        <taxon>Basidiomycota</taxon>
        <taxon>Agaricomycotina</taxon>
        <taxon>Agaricomycetes</taxon>
        <taxon>Agaricomycetidae</taxon>
        <taxon>Agaricales</taxon>
        <taxon>Marasmiineae</taxon>
        <taxon>Omphalotaceae</taxon>
        <taxon>Collybiopsis</taxon>
        <taxon>Collybiopsis luxurians</taxon>
    </lineage>
</organism>
<dbReference type="EMBL" id="KN834822">
    <property type="protein sequence ID" value="KIK53924.1"/>
    <property type="molecule type" value="Genomic_DNA"/>
</dbReference>
<dbReference type="HOGENOM" id="CLU_2941977_0_0_1"/>
<keyword evidence="3" id="KW-1185">Reference proteome</keyword>